<accession>A0A6S7D0N6</accession>
<dbReference type="EMBL" id="CADIKM010000051">
    <property type="protein sequence ID" value="CAB3802932.1"/>
    <property type="molecule type" value="Genomic_DNA"/>
</dbReference>
<proteinExistence type="predicted"/>
<sequence>MCYSAQIIADYRKYVRMFGADISLEEFAQLFFERAGGSKVKIPKGVEDAFSEPATVEEREIKTLIDAFNAEQVANLEQELFKQRKRLADAERTLELKPTKAGAESKRIAIDKIEWTRRKLDDLRRTSPEPDDSRIFPGHYAPVMVMEDRQRVIKLMRYQCRIAGKPAAYDVKYPGTYNARRDNLEGFWKSLFGSSHGLMVVSSFFENVSRARMEHRELANGEKDEKVVLQFDPNPPHDMLIACLWSRWTSPGQPDLFSFAAITDEPPPEIAAAGHDRCIVPIKPENIDAWLSPDPSDLKSLYAILDDRDRPFYEHRLAA</sequence>
<dbReference type="RefSeq" id="WP_175107838.1">
    <property type="nucleotide sequence ID" value="NZ_CADIKM010000051.1"/>
</dbReference>
<name>A0A6S7D0N6_9BURK</name>
<dbReference type="Proteomes" id="UP000494115">
    <property type="component" value="Unassembled WGS sequence"/>
</dbReference>
<evidence type="ECO:0000313" key="1">
    <source>
        <dbReference type="EMBL" id="CAB3802932.1"/>
    </source>
</evidence>
<dbReference type="Gene3D" id="3.90.1680.10">
    <property type="entry name" value="SOS response associated peptidase-like"/>
    <property type="match status" value="1"/>
</dbReference>
<gene>
    <name evidence="1" type="ORF">LMG28138_05267</name>
</gene>
<dbReference type="AlphaFoldDB" id="A0A6S7D0N6"/>
<dbReference type="Pfam" id="PF02586">
    <property type="entry name" value="SRAP"/>
    <property type="match status" value="1"/>
</dbReference>
<reference evidence="1 2" key="1">
    <citation type="submission" date="2020-04" db="EMBL/GenBank/DDBJ databases">
        <authorList>
            <person name="De Canck E."/>
        </authorList>
    </citation>
    <scope>NUCLEOTIDE SEQUENCE [LARGE SCALE GENOMIC DNA]</scope>
    <source>
        <strain evidence="1 2">LMG 28138</strain>
    </source>
</reference>
<keyword evidence="2" id="KW-1185">Reference proteome</keyword>
<protein>
    <recommendedName>
        <fullName evidence="3">SOS response-associated peptidase YedK</fullName>
    </recommendedName>
</protein>
<evidence type="ECO:0000313" key="2">
    <source>
        <dbReference type="Proteomes" id="UP000494115"/>
    </source>
</evidence>
<dbReference type="GO" id="GO:0106300">
    <property type="term" value="P:protein-DNA covalent cross-linking repair"/>
    <property type="evidence" value="ECO:0007669"/>
    <property type="project" value="InterPro"/>
</dbReference>
<dbReference type="InterPro" id="IPR003738">
    <property type="entry name" value="SRAP"/>
</dbReference>
<dbReference type="InterPro" id="IPR036590">
    <property type="entry name" value="SRAP-like"/>
</dbReference>
<dbReference type="GO" id="GO:0003697">
    <property type="term" value="F:single-stranded DNA binding"/>
    <property type="evidence" value="ECO:0007669"/>
    <property type="project" value="InterPro"/>
</dbReference>
<organism evidence="1 2">
    <name type="scientific">Pararobbsia alpina</name>
    <dbReference type="NCBI Taxonomy" id="621374"/>
    <lineage>
        <taxon>Bacteria</taxon>
        <taxon>Pseudomonadati</taxon>
        <taxon>Pseudomonadota</taxon>
        <taxon>Betaproteobacteria</taxon>
        <taxon>Burkholderiales</taxon>
        <taxon>Burkholderiaceae</taxon>
        <taxon>Pararobbsia</taxon>
    </lineage>
</organism>
<evidence type="ECO:0008006" key="3">
    <source>
        <dbReference type="Google" id="ProtNLM"/>
    </source>
</evidence>
<dbReference type="SUPFAM" id="SSF143081">
    <property type="entry name" value="BB1717-like"/>
    <property type="match status" value="1"/>
</dbReference>